<dbReference type="PANTHER" id="PTHR13707:SF57">
    <property type="entry name" value="SUCCINYL-COA:3-KETOACID COENZYME A TRANSFERASE SUBUNIT B-RELATED"/>
    <property type="match status" value="1"/>
</dbReference>
<comment type="similarity">
    <text evidence="1">Belongs to the 3-oxoacid CoA-transferase subunit B family.</text>
</comment>
<dbReference type="NCBIfam" id="TIGR02428">
    <property type="entry name" value="pcaJ_scoB_fam"/>
    <property type="match status" value="1"/>
</dbReference>
<dbReference type="PROSITE" id="PS01274">
    <property type="entry name" value="COA_TRANSF_2"/>
    <property type="match status" value="1"/>
</dbReference>
<gene>
    <name evidence="3" type="ORF">SAMN05192562_10736</name>
</gene>
<dbReference type="OrthoDB" id="9778604at2"/>
<keyword evidence="4" id="KW-1185">Reference proteome</keyword>
<dbReference type="AlphaFoldDB" id="A0A1I7DVC3"/>
<dbReference type="SMART" id="SM00882">
    <property type="entry name" value="CoA_trans"/>
    <property type="match status" value="1"/>
</dbReference>
<dbReference type="GO" id="GO:0008410">
    <property type="term" value="F:CoA-transferase activity"/>
    <property type="evidence" value="ECO:0007669"/>
    <property type="project" value="InterPro"/>
</dbReference>
<dbReference type="RefSeq" id="WP_090125140.1">
    <property type="nucleotide sequence ID" value="NZ_CP045300.1"/>
</dbReference>
<evidence type="ECO:0000256" key="2">
    <source>
        <dbReference type="ARBA" id="ARBA00022679"/>
    </source>
</evidence>
<organism evidence="3 4">
    <name type="scientific">Kosakonia arachidis</name>
    <dbReference type="NCBI Taxonomy" id="551989"/>
    <lineage>
        <taxon>Bacteria</taxon>
        <taxon>Pseudomonadati</taxon>
        <taxon>Pseudomonadota</taxon>
        <taxon>Gammaproteobacteria</taxon>
        <taxon>Enterobacterales</taxon>
        <taxon>Enterobacteriaceae</taxon>
        <taxon>Kosakonia</taxon>
    </lineage>
</organism>
<accession>A0A1I7DVC3</accession>
<name>A0A1I7DVC3_9ENTR</name>
<proteinExistence type="inferred from homology"/>
<sequence length="218" mass="23089">MDKNAIRERIARRVARELQKGDLVNLGIGLPTQVANYVDDSLGVIFQSENGLVGLGPEPAMELVDSDLTNAGGQPVTAVPGAAFFDSALSFAIIRGGHVDVTVLGALEVDEEGNLANWIIPGKMVPGMGGAMDLVNGAKRVIIAMEHCDKNGQSKILPRCRLPLTAAGQVNLIVTEKAVIEVKHGLILREIASDTTVDEVIAQTTAPLRVSETLTQFS</sequence>
<reference evidence="4" key="1">
    <citation type="submission" date="2016-10" db="EMBL/GenBank/DDBJ databases">
        <authorList>
            <person name="Varghese N."/>
            <person name="Submissions S."/>
        </authorList>
    </citation>
    <scope>NUCLEOTIDE SEQUENCE [LARGE SCALE GENOMIC DNA]</scope>
    <source>
        <strain evidence="4">Ah-143</strain>
    </source>
</reference>
<evidence type="ECO:0000313" key="4">
    <source>
        <dbReference type="Proteomes" id="UP000199187"/>
    </source>
</evidence>
<dbReference type="Gene3D" id="3.40.1080.10">
    <property type="entry name" value="Glutaconate Coenzyme A-transferase"/>
    <property type="match status" value="1"/>
</dbReference>
<dbReference type="EMBL" id="FPAU01000007">
    <property type="protein sequence ID" value="SFU15619.1"/>
    <property type="molecule type" value="Genomic_DNA"/>
</dbReference>
<dbReference type="InterPro" id="IPR037171">
    <property type="entry name" value="NagB/RpiA_transferase-like"/>
</dbReference>
<dbReference type="PANTHER" id="PTHR13707">
    <property type="entry name" value="KETOACID-COENZYME A TRANSFERASE"/>
    <property type="match status" value="1"/>
</dbReference>
<dbReference type="SUPFAM" id="SSF100950">
    <property type="entry name" value="NagB/RpiA/CoA transferase-like"/>
    <property type="match status" value="1"/>
</dbReference>
<dbReference type="InterPro" id="IPR012791">
    <property type="entry name" value="3-oxoacid_CoA-transf_B"/>
</dbReference>
<protein>
    <submittedName>
        <fullName evidence="3">Butyryl-CoA:acetoacetate CoA-transferase beta subunit</fullName>
    </submittedName>
</protein>
<keyword evidence="2 3" id="KW-0808">Transferase</keyword>
<dbReference type="InterPro" id="IPR004164">
    <property type="entry name" value="CoA_transf_AS"/>
</dbReference>
<evidence type="ECO:0000256" key="1">
    <source>
        <dbReference type="ARBA" id="ARBA00007047"/>
    </source>
</evidence>
<evidence type="ECO:0000313" key="3">
    <source>
        <dbReference type="EMBL" id="SFU15619.1"/>
    </source>
</evidence>
<dbReference type="Pfam" id="PF01144">
    <property type="entry name" value="CoA_trans"/>
    <property type="match status" value="1"/>
</dbReference>
<dbReference type="Proteomes" id="UP000199187">
    <property type="component" value="Unassembled WGS sequence"/>
</dbReference>
<dbReference type="InterPro" id="IPR004165">
    <property type="entry name" value="CoA_trans_fam_I"/>
</dbReference>